<dbReference type="SMART" id="SM00112">
    <property type="entry name" value="CA"/>
    <property type="match status" value="2"/>
</dbReference>
<dbReference type="OrthoDB" id="7306561at2"/>
<dbReference type="GO" id="GO:0007156">
    <property type="term" value="P:homophilic cell adhesion via plasma membrane adhesion molecules"/>
    <property type="evidence" value="ECO:0007669"/>
    <property type="project" value="InterPro"/>
</dbReference>
<dbReference type="Gene3D" id="2.60.40.60">
    <property type="entry name" value="Cadherins"/>
    <property type="match status" value="1"/>
</dbReference>
<dbReference type="Pfam" id="PF00028">
    <property type="entry name" value="Cadherin"/>
    <property type="match status" value="1"/>
</dbReference>
<evidence type="ECO:0000313" key="4">
    <source>
        <dbReference type="EMBL" id="ANC92648.1"/>
    </source>
</evidence>
<dbReference type="EMBL" id="CP015285">
    <property type="protein sequence ID" value="ANC92648.1"/>
    <property type="molecule type" value="Genomic_DNA"/>
</dbReference>
<proteinExistence type="predicted"/>
<dbReference type="PANTHER" id="PTHR38340:SF1">
    <property type="entry name" value="S-LAYER PROTEIN"/>
    <property type="match status" value="1"/>
</dbReference>
<name>A0A160JHT7_9PROT</name>
<evidence type="ECO:0000259" key="3">
    <source>
        <dbReference type="PROSITE" id="PS50268"/>
    </source>
</evidence>
<dbReference type="PRINTS" id="PR00313">
    <property type="entry name" value="CABNDNGRPT"/>
</dbReference>
<protein>
    <submittedName>
        <fullName evidence="4">DUF4347 domain-containing protein</fullName>
    </submittedName>
</protein>
<evidence type="ECO:0000256" key="1">
    <source>
        <dbReference type="ARBA" id="ARBA00004613"/>
    </source>
</evidence>
<organism evidence="4 5">
    <name type="scientific">Azospirillum humicireducens</name>
    <dbReference type="NCBI Taxonomy" id="1226968"/>
    <lineage>
        <taxon>Bacteria</taxon>
        <taxon>Pseudomonadati</taxon>
        <taxon>Pseudomonadota</taxon>
        <taxon>Alphaproteobacteria</taxon>
        <taxon>Rhodospirillales</taxon>
        <taxon>Azospirillaceae</taxon>
        <taxon>Azospirillum</taxon>
    </lineage>
</organism>
<dbReference type="STRING" id="1226968.A6A40_12535"/>
<sequence length="956" mass="96133">MASCASHHSRSVSTAPDRRRGWAREILLADASLPDLDRLLHSCRDGVEVRLVGSDEDGFAALTAALAEGPAAIHLVAHGEPGLIRLGRRPLDRALLPETAPGGPSSADLLLYGCGTGAGAAGRGFVDALAGWTGGGVAAASRPVGDAGRGGCWELDVTAGSPSAAPALGAGRESWPHLLVQLEGDAGDNVLEGNLYEDTLVGFGGNDTLVGYDGNDNLGGGDGDDSVVGGNGDDLLWGDAGNDILVGGSGSDSLIGDDGLDIAVFTGNRADYDLSQPGLVIHLATGDADTMSGIDRLIFDDETIDINLAPTAAIDIDEAPNEVSEAAHTGDTVGLCALSLDSEGTILTYSLADDAGGRFAIDSVTGLVTVADATLLDFETASSHDIVVAVSDGSITTTTTMTIAVLDGNDRPTRPVDVDAAVNTVSERAAVGTVVGITAFATDPNPGETVTYSLADNAYGSFAIDSTTGVVTVASNQRLDYGIGDSRTIVVRATDSNGQPISNDQTFTIAVTNLVEQRSYTGGSANNYFVASAPDYWTIDGGAGNDNLTGNALSDTLLGGEGNDVLYGAGGDDQLQGGAGNDTLEGGAGADLLSGGAGIDTVRYTAAVKIDLATGQHTGQAAGDVFDGIEIFQGSSYQDTLIGDAGDNWLVGGSGNDTLIGGAGADTLDGGYGIIDTVSYANETASILIDFATGVNGGAAAGDVLISIEEVDGTAYGDLMIGNAGTNNLWGEGGDDTLLGGAGADGMSGGAGNDILDGGTGHDAMRGGLGDDIFYVDMSNDSVTEFLNEGIDTVRSVLSSYRLTDNVENLIYDGAGSFTGTGNALDNRLTGGAGDDTLTGGGGADTLTGGAGADLFVLASHTDSGLGAAADLIQDFSAGQDMIDLRKVDANSGLSGDQAFTFIGTAAFTGVAGQLSYRTLADGTTRVSADRNGDGLPDMELSLSGTLTLSASNFYL</sequence>
<dbReference type="InterPro" id="IPR011049">
    <property type="entry name" value="Serralysin-like_metalloprot_C"/>
</dbReference>
<evidence type="ECO:0000313" key="5">
    <source>
        <dbReference type="Proteomes" id="UP000077405"/>
    </source>
</evidence>
<dbReference type="GO" id="GO:0005509">
    <property type="term" value="F:calcium ion binding"/>
    <property type="evidence" value="ECO:0007669"/>
    <property type="project" value="InterPro"/>
</dbReference>
<dbReference type="CDD" id="cd11304">
    <property type="entry name" value="Cadherin_repeat"/>
    <property type="match status" value="2"/>
</dbReference>
<dbReference type="SUPFAM" id="SSF49313">
    <property type="entry name" value="Cadherin-like"/>
    <property type="match status" value="2"/>
</dbReference>
<dbReference type="PANTHER" id="PTHR38340">
    <property type="entry name" value="S-LAYER PROTEIN"/>
    <property type="match status" value="1"/>
</dbReference>
<dbReference type="Proteomes" id="UP000077405">
    <property type="component" value="Chromosome"/>
</dbReference>
<reference evidence="4 5" key="1">
    <citation type="journal article" date="2013" name="Int. J. Syst. Evol. Microbiol.">
        <title>Azospirillum humicireducens sp. nov., a nitrogen-fixing bacterium isolated from a microbial fuel cell.</title>
        <authorList>
            <person name="Zhou S."/>
            <person name="Han L."/>
            <person name="Wang Y."/>
            <person name="Yang G."/>
            <person name="Zhuang L."/>
            <person name="Hu P."/>
        </authorList>
    </citation>
    <scope>NUCLEOTIDE SEQUENCE [LARGE SCALE GENOMIC DNA]</scope>
    <source>
        <strain evidence="4 5">SgZ-5</strain>
    </source>
</reference>
<dbReference type="InterPro" id="IPR018511">
    <property type="entry name" value="Hemolysin-typ_Ca-bd_CS"/>
</dbReference>
<gene>
    <name evidence="4" type="ORF">A6A40_12535</name>
</gene>
<dbReference type="PROSITE" id="PS00330">
    <property type="entry name" value="HEMOLYSIN_CALCIUM"/>
    <property type="match status" value="5"/>
</dbReference>
<dbReference type="PROSITE" id="PS50268">
    <property type="entry name" value="CADHERIN_2"/>
    <property type="match status" value="2"/>
</dbReference>
<dbReference type="InterPro" id="IPR025592">
    <property type="entry name" value="DUF4347"/>
</dbReference>
<dbReference type="InterPro" id="IPR015919">
    <property type="entry name" value="Cadherin-like_sf"/>
</dbReference>
<dbReference type="Pfam" id="PF00353">
    <property type="entry name" value="HemolysinCabind"/>
    <property type="match status" value="7"/>
</dbReference>
<feature type="domain" description="Cadherin" evidence="3">
    <location>
        <begin position="322"/>
        <end position="417"/>
    </location>
</feature>
<dbReference type="GO" id="GO:0005576">
    <property type="term" value="C:extracellular region"/>
    <property type="evidence" value="ECO:0007669"/>
    <property type="project" value="UniProtKB-SubCell"/>
</dbReference>
<keyword evidence="5" id="KW-1185">Reference proteome</keyword>
<keyword evidence="2" id="KW-0964">Secreted</keyword>
<dbReference type="KEGG" id="ahu:A6A40_12535"/>
<dbReference type="InterPro" id="IPR001343">
    <property type="entry name" value="Hemolysn_Ca-bd"/>
</dbReference>
<evidence type="ECO:0000256" key="2">
    <source>
        <dbReference type="ARBA" id="ARBA00022525"/>
    </source>
</evidence>
<comment type="subcellular location">
    <subcellularLocation>
        <location evidence="1">Secreted</location>
    </subcellularLocation>
</comment>
<dbReference type="InterPro" id="IPR002126">
    <property type="entry name" value="Cadherin-like_dom"/>
</dbReference>
<accession>A0A160JHT7</accession>
<dbReference type="GO" id="GO:0016020">
    <property type="term" value="C:membrane"/>
    <property type="evidence" value="ECO:0007669"/>
    <property type="project" value="InterPro"/>
</dbReference>
<dbReference type="Pfam" id="PF14252">
    <property type="entry name" value="DUF4347"/>
    <property type="match status" value="1"/>
</dbReference>
<dbReference type="SUPFAM" id="SSF51120">
    <property type="entry name" value="beta-Roll"/>
    <property type="match status" value="5"/>
</dbReference>
<dbReference type="AlphaFoldDB" id="A0A160JHT7"/>
<feature type="domain" description="Cadherin" evidence="3">
    <location>
        <begin position="424"/>
        <end position="536"/>
    </location>
</feature>
<dbReference type="RefSeq" id="WP_063635695.1">
    <property type="nucleotide sequence ID" value="NZ_CP015285.1"/>
</dbReference>
<dbReference type="Gene3D" id="2.150.10.10">
    <property type="entry name" value="Serralysin-like metalloprotease, C-terminal"/>
    <property type="match status" value="5"/>
</dbReference>
<dbReference type="InterPro" id="IPR050557">
    <property type="entry name" value="RTX_toxin/Mannuronan_C5-epim"/>
</dbReference>